<evidence type="ECO:0000313" key="3">
    <source>
        <dbReference type="Proteomes" id="UP000482960"/>
    </source>
</evidence>
<evidence type="ECO:0000256" key="1">
    <source>
        <dbReference type="SAM" id="MobiDB-lite"/>
    </source>
</evidence>
<comment type="caution">
    <text evidence="2">The sequence shown here is derived from an EMBL/GenBank/DDBJ whole genome shotgun (WGS) entry which is preliminary data.</text>
</comment>
<dbReference type="Proteomes" id="UP000482960">
    <property type="component" value="Unassembled WGS sequence"/>
</dbReference>
<reference evidence="2 3" key="2">
    <citation type="submission" date="2020-03" db="EMBL/GenBank/DDBJ databases">
        <authorList>
            <person name="Ichikawa N."/>
            <person name="Kimura A."/>
            <person name="Kitahashi Y."/>
            <person name="Uohara A."/>
        </authorList>
    </citation>
    <scope>NUCLEOTIDE SEQUENCE [LARGE SCALE GENOMIC DNA]</scope>
    <source>
        <strain evidence="2 3">NBRC 108638</strain>
    </source>
</reference>
<proteinExistence type="predicted"/>
<reference evidence="2 3" key="1">
    <citation type="submission" date="2020-03" db="EMBL/GenBank/DDBJ databases">
        <title>Whole genome shotgun sequence of Phytohabitans rumicis NBRC 108638.</title>
        <authorList>
            <person name="Komaki H."/>
            <person name="Tamura T."/>
        </authorList>
    </citation>
    <scope>NUCLEOTIDE SEQUENCE [LARGE SCALE GENOMIC DNA]</scope>
    <source>
        <strain evidence="2 3">NBRC 108638</strain>
    </source>
</reference>
<dbReference type="EMBL" id="BLPG01000001">
    <property type="protein sequence ID" value="GFJ90280.1"/>
    <property type="molecule type" value="Genomic_DNA"/>
</dbReference>
<name>A0A6V8L413_9ACTN</name>
<keyword evidence="3" id="KW-1185">Reference proteome</keyword>
<gene>
    <name evidence="2" type="ORF">Prum_039220</name>
</gene>
<feature type="region of interest" description="Disordered" evidence="1">
    <location>
        <begin position="1"/>
        <end position="46"/>
    </location>
</feature>
<sequence>MHSHAAGDITRNGYDENTAPNSGDTTDKPPTKRRRTPDRRRRAPATITDVRVGRIETVTMTAEEETEAVKALAVLVARYWRAHPDHAA</sequence>
<feature type="compositionally biased region" description="Basic residues" evidence="1">
    <location>
        <begin position="31"/>
        <end position="43"/>
    </location>
</feature>
<organism evidence="2 3">
    <name type="scientific">Phytohabitans rumicis</name>
    <dbReference type="NCBI Taxonomy" id="1076125"/>
    <lineage>
        <taxon>Bacteria</taxon>
        <taxon>Bacillati</taxon>
        <taxon>Actinomycetota</taxon>
        <taxon>Actinomycetes</taxon>
        <taxon>Micromonosporales</taxon>
        <taxon>Micromonosporaceae</taxon>
    </lineage>
</organism>
<dbReference type="AlphaFoldDB" id="A0A6V8L413"/>
<accession>A0A6V8L413</accession>
<evidence type="ECO:0000313" key="2">
    <source>
        <dbReference type="EMBL" id="GFJ90280.1"/>
    </source>
</evidence>
<protein>
    <submittedName>
        <fullName evidence="2">Uncharacterized protein</fullName>
    </submittedName>
</protein>